<protein>
    <submittedName>
        <fullName evidence="2">HNH endonuclease</fullName>
    </submittedName>
</protein>
<dbReference type="EMBL" id="PKGU01000007">
    <property type="protein sequence ID" value="PKZ14005.1"/>
    <property type="molecule type" value="Genomic_DNA"/>
</dbReference>
<proteinExistence type="predicted"/>
<feature type="domain" description="HNH nuclease" evidence="1">
    <location>
        <begin position="21"/>
        <end position="79"/>
    </location>
</feature>
<keyword evidence="2" id="KW-0378">Hydrolase</keyword>
<dbReference type="GO" id="GO:0008270">
    <property type="term" value="F:zinc ion binding"/>
    <property type="evidence" value="ECO:0007669"/>
    <property type="project" value="InterPro"/>
</dbReference>
<dbReference type="Gene3D" id="1.10.30.50">
    <property type="match status" value="1"/>
</dbReference>
<accession>A0A2I1M1K5</accession>
<keyword evidence="2" id="KW-0540">Nuclease</keyword>
<dbReference type="InterPro" id="IPR003615">
    <property type="entry name" value="HNH_nuc"/>
</dbReference>
<name>A0A2I1M1K5_9BIFI</name>
<dbReference type="GO" id="GO:0003676">
    <property type="term" value="F:nucleic acid binding"/>
    <property type="evidence" value="ECO:0007669"/>
    <property type="project" value="InterPro"/>
</dbReference>
<reference evidence="2 3" key="1">
    <citation type="submission" date="2017-12" db="EMBL/GenBank/DDBJ databases">
        <title>Phylogenetic diversity of female urinary microbiome.</title>
        <authorList>
            <person name="Thomas-White K."/>
            <person name="Wolfe A.J."/>
        </authorList>
    </citation>
    <scope>NUCLEOTIDE SEQUENCE [LARGE SCALE GENOMIC DNA]</scope>
    <source>
        <strain evidence="2 3">UMB0064</strain>
    </source>
</reference>
<gene>
    <name evidence="2" type="ORF">CYJ32_07650</name>
</gene>
<comment type="caution">
    <text evidence="2">The sequence shown here is derived from an EMBL/GenBank/DDBJ whole genome shotgun (WGS) entry which is preliminary data.</text>
</comment>
<dbReference type="GO" id="GO:0004519">
    <property type="term" value="F:endonuclease activity"/>
    <property type="evidence" value="ECO:0007669"/>
    <property type="project" value="UniProtKB-KW"/>
</dbReference>
<organism evidence="2 3">
    <name type="scientific">Alloscardovia omnicolens</name>
    <dbReference type="NCBI Taxonomy" id="419015"/>
    <lineage>
        <taxon>Bacteria</taxon>
        <taxon>Bacillati</taxon>
        <taxon>Actinomycetota</taxon>
        <taxon>Actinomycetes</taxon>
        <taxon>Bifidobacteriales</taxon>
        <taxon>Bifidobacteriaceae</taxon>
        <taxon>Alloscardovia</taxon>
    </lineage>
</organism>
<evidence type="ECO:0000313" key="2">
    <source>
        <dbReference type="EMBL" id="PKZ14005.1"/>
    </source>
</evidence>
<dbReference type="AlphaFoldDB" id="A0A2I1M1K5"/>
<dbReference type="Proteomes" id="UP000242263">
    <property type="component" value="Unassembled WGS sequence"/>
</dbReference>
<evidence type="ECO:0000259" key="1">
    <source>
        <dbReference type="SMART" id="SM00507"/>
    </source>
</evidence>
<evidence type="ECO:0000313" key="3">
    <source>
        <dbReference type="Proteomes" id="UP000242263"/>
    </source>
</evidence>
<sequence length="109" mass="12565">MIVVGFETSSRKRAFPRDWAFRRRLVLERAGFRCEYVRQDTGLPCGAKANQCDHIHPGVNGVYDDSLDNLQALCAYHHLVKSKGEGGRAAVEHRRERVRAKRYEHPAFR</sequence>
<dbReference type="InterPro" id="IPR002711">
    <property type="entry name" value="HNH"/>
</dbReference>
<keyword evidence="2" id="KW-0255">Endonuclease</keyword>
<dbReference type="SMART" id="SM00507">
    <property type="entry name" value="HNHc"/>
    <property type="match status" value="1"/>
</dbReference>
<dbReference type="CDD" id="cd00085">
    <property type="entry name" value="HNHc"/>
    <property type="match status" value="1"/>
</dbReference>
<dbReference type="Pfam" id="PF01844">
    <property type="entry name" value="HNH"/>
    <property type="match status" value="1"/>
</dbReference>